<dbReference type="PANTHER" id="PTHR22778">
    <property type="entry name" value="OVARIAN CANCER GENE-2 PROTEIN-RELATED"/>
    <property type="match status" value="1"/>
</dbReference>
<proteinExistence type="predicted"/>
<sequence length="107" mass="12111">MGMEAGTTSDVKGYEWFHANEDFTEYTNFEEGLAYIEDYMVNNGPFQGATDIAREEHIVLLEAFKDPIVIFHDEGHTVPKLDGKNLETVLGFILTIQRMVSPVNARL</sequence>
<evidence type="ECO:0000313" key="3">
    <source>
        <dbReference type="Proteomes" id="UP000501690"/>
    </source>
</evidence>
<feature type="domain" description="Serine hydrolase" evidence="1">
    <location>
        <begin position="7"/>
        <end position="48"/>
    </location>
</feature>
<organism evidence="2 3">
    <name type="scientific">Vigna unguiculata</name>
    <name type="common">Cowpea</name>
    <dbReference type="NCBI Taxonomy" id="3917"/>
    <lineage>
        <taxon>Eukaryota</taxon>
        <taxon>Viridiplantae</taxon>
        <taxon>Streptophyta</taxon>
        <taxon>Embryophyta</taxon>
        <taxon>Tracheophyta</taxon>
        <taxon>Spermatophyta</taxon>
        <taxon>Magnoliopsida</taxon>
        <taxon>eudicotyledons</taxon>
        <taxon>Gunneridae</taxon>
        <taxon>Pentapetalae</taxon>
        <taxon>rosids</taxon>
        <taxon>fabids</taxon>
        <taxon>Fabales</taxon>
        <taxon>Fabaceae</taxon>
        <taxon>Papilionoideae</taxon>
        <taxon>50 kb inversion clade</taxon>
        <taxon>NPAAA clade</taxon>
        <taxon>indigoferoid/millettioid clade</taxon>
        <taxon>Phaseoleae</taxon>
        <taxon>Vigna</taxon>
    </lineage>
</organism>
<dbReference type="AlphaFoldDB" id="A0A4D6LQ79"/>
<accession>A0A4D6LQ79</accession>
<dbReference type="PANTHER" id="PTHR22778:SF52">
    <property type="entry name" value="SERINE HYDROLASE FSH DOMAIN-CONTAINING PROTEIN"/>
    <property type="match status" value="1"/>
</dbReference>
<protein>
    <submittedName>
        <fullName evidence="2">Serine hydrolase FSH</fullName>
    </submittedName>
</protein>
<dbReference type="Proteomes" id="UP000501690">
    <property type="component" value="Linkage Group LG4"/>
</dbReference>
<reference evidence="2 3" key="1">
    <citation type="submission" date="2019-04" db="EMBL/GenBank/DDBJ databases">
        <title>An improved genome assembly and genetic linkage map for asparagus bean, Vigna unguiculata ssp. sesquipedialis.</title>
        <authorList>
            <person name="Xia Q."/>
            <person name="Zhang R."/>
            <person name="Dong Y."/>
        </authorList>
    </citation>
    <scope>NUCLEOTIDE SEQUENCE [LARGE SCALE GENOMIC DNA]</scope>
    <source>
        <tissue evidence="2">Leaf</tissue>
    </source>
</reference>
<keyword evidence="2" id="KW-0378">Hydrolase</keyword>
<dbReference type="GO" id="GO:0016787">
    <property type="term" value="F:hydrolase activity"/>
    <property type="evidence" value="ECO:0007669"/>
    <property type="project" value="UniProtKB-KW"/>
</dbReference>
<dbReference type="InterPro" id="IPR005645">
    <property type="entry name" value="FSH-like_dom"/>
</dbReference>
<evidence type="ECO:0000313" key="2">
    <source>
        <dbReference type="EMBL" id="QCD90691.1"/>
    </source>
</evidence>
<name>A0A4D6LQ79_VIGUN</name>
<evidence type="ECO:0000259" key="1">
    <source>
        <dbReference type="Pfam" id="PF03959"/>
    </source>
</evidence>
<dbReference type="Pfam" id="PF03959">
    <property type="entry name" value="FSH1"/>
    <property type="match status" value="1"/>
</dbReference>
<keyword evidence="3" id="KW-1185">Reference proteome</keyword>
<gene>
    <name evidence="2" type="ORF">DEO72_LG4g1648</name>
</gene>
<dbReference type="EMBL" id="CP039348">
    <property type="protein sequence ID" value="QCD90691.1"/>
    <property type="molecule type" value="Genomic_DNA"/>
</dbReference>